<dbReference type="EMBL" id="MU266355">
    <property type="protein sequence ID" value="KAH7928249.1"/>
    <property type="molecule type" value="Genomic_DNA"/>
</dbReference>
<organism evidence="1 2">
    <name type="scientific">Leucogyrophana mollusca</name>
    <dbReference type="NCBI Taxonomy" id="85980"/>
    <lineage>
        <taxon>Eukaryota</taxon>
        <taxon>Fungi</taxon>
        <taxon>Dikarya</taxon>
        <taxon>Basidiomycota</taxon>
        <taxon>Agaricomycotina</taxon>
        <taxon>Agaricomycetes</taxon>
        <taxon>Agaricomycetidae</taxon>
        <taxon>Boletales</taxon>
        <taxon>Boletales incertae sedis</taxon>
        <taxon>Leucogyrophana</taxon>
    </lineage>
</organism>
<keyword evidence="2" id="KW-1185">Reference proteome</keyword>
<sequence>MPVQLKDIPTIEELFKSSGLHGTADKTRLKYPPSASYLGRVSLHHGDITKLEVDSIVNAANRFLGGGGGVDGAIHAAAGAEALQAECRKLGGCATGQAKITKGYNLPSKHVIHAVGPDCRSSTDAPRKETLLASCYRSSLDLAVKNDCKQIAFPCISTQIYRYPIEEATHIALNETRKFLDTVDGDKLDRVIFVVFRREDKEVYEVDTVIFPSLRD</sequence>
<comment type="caution">
    <text evidence="1">The sequence shown here is derived from an EMBL/GenBank/DDBJ whole genome shotgun (WGS) entry which is preliminary data.</text>
</comment>
<proteinExistence type="predicted"/>
<protein>
    <submittedName>
        <fullName evidence="1">A1pp-domain-containing protein</fullName>
    </submittedName>
</protein>
<evidence type="ECO:0000313" key="1">
    <source>
        <dbReference type="EMBL" id="KAH7928249.1"/>
    </source>
</evidence>
<name>A0ACB8BS81_9AGAM</name>
<accession>A0ACB8BS81</accession>
<reference evidence="1" key="1">
    <citation type="journal article" date="2021" name="New Phytol.">
        <title>Evolutionary innovations through gain and loss of genes in the ectomycorrhizal Boletales.</title>
        <authorList>
            <person name="Wu G."/>
            <person name="Miyauchi S."/>
            <person name="Morin E."/>
            <person name="Kuo A."/>
            <person name="Drula E."/>
            <person name="Varga T."/>
            <person name="Kohler A."/>
            <person name="Feng B."/>
            <person name="Cao Y."/>
            <person name="Lipzen A."/>
            <person name="Daum C."/>
            <person name="Hundley H."/>
            <person name="Pangilinan J."/>
            <person name="Johnson J."/>
            <person name="Barry K."/>
            <person name="LaButti K."/>
            <person name="Ng V."/>
            <person name="Ahrendt S."/>
            <person name="Min B."/>
            <person name="Choi I.G."/>
            <person name="Park H."/>
            <person name="Plett J.M."/>
            <person name="Magnuson J."/>
            <person name="Spatafora J.W."/>
            <person name="Nagy L.G."/>
            <person name="Henrissat B."/>
            <person name="Grigoriev I.V."/>
            <person name="Yang Z.L."/>
            <person name="Xu J."/>
            <person name="Martin F.M."/>
        </authorList>
    </citation>
    <scope>NUCLEOTIDE SEQUENCE</scope>
    <source>
        <strain evidence="1">KUC20120723A-06</strain>
    </source>
</reference>
<evidence type="ECO:0000313" key="2">
    <source>
        <dbReference type="Proteomes" id="UP000790709"/>
    </source>
</evidence>
<dbReference type="Proteomes" id="UP000790709">
    <property type="component" value="Unassembled WGS sequence"/>
</dbReference>
<gene>
    <name evidence="1" type="ORF">BV22DRAFT_218297</name>
</gene>